<evidence type="ECO:0000313" key="2">
    <source>
        <dbReference type="EMBL" id="MBF4161747.1"/>
    </source>
</evidence>
<accession>A0A930V109</accession>
<dbReference type="RefSeq" id="WP_194503010.1">
    <property type="nucleotide sequence ID" value="NZ_JADIVZ010000003.1"/>
</dbReference>
<organism evidence="2 3">
    <name type="scientific">Nocardioides acrostichi</name>
    <dbReference type="NCBI Taxonomy" id="2784339"/>
    <lineage>
        <taxon>Bacteria</taxon>
        <taxon>Bacillati</taxon>
        <taxon>Actinomycetota</taxon>
        <taxon>Actinomycetes</taxon>
        <taxon>Propionibacteriales</taxon>
        <taxon>Nocardioidaceae</taxon>
        <taxon>Nocardioides</taxon>
    </lineage>
</organism>
<keyword evidence="3" id="KW-1185">Reference proteome</keyword>
<evidence type="ECO:0008006" key="4">
    <source>
        <dbReference type="Google" id="ProtNLM"/>
    </source>
</evidence>
<name>A0A930V109_9ACTN</name>
<feature type="region of interest" description="Disordered" evidence="1">
    <location>
        <begin position="299"/>
        <end position="321"/>
    </location>
</feature>
<gene>
    <name evidence="2" type="ORF">ISG29_08590</name>
</gene>
<reference evidence="2" key="1">
    <citation type="submission" date="2020-11" db="EMBL/GenBank/DDBJ databases">
        <title>Nocardioides sp. CBS4Y-1, whole genome shotgun sequence.</title>
        <authorList>
            <person name="Tuo L."/>
        </authorList>
    </citation>
    <scope>NUCLEOTIDE SEQUENCE</scope>
    <source>
        <strain evidence="2">CBS4Y-1</strain>
    </source>
</reference>
<sequence length="321" mass="35568">MCAPTPLPDHPFTATTARARGWSPARLRSAVIQGEVRRVLHGAYVRADVPDDPPLRAAAAALVLPPRMVVCDRSAAWLHGVDAFDPQALDVPPRLEMVAPDGTRPRTQGVRGGRRTLVPDDIVLLDGVQVTSPLRTAADLARQRGRLGAIAVLDAFARHHELTRADYARITLRLAGLRGVTQLRELGHQAHSLAESPGESWTRQLIVDHQLPLPTSQFTVRLEGATYRLDLAYPHLRVAVEYDGEEFHTDPAHVEHDRARRAALRRAGWIVIVVTKNDVSGNALDRWIAELRSAVRERAPQGPARYARGERTSSYPRRRAR</sequence>
<proteinExistence type="predicted"/>
<comment type="caution">
    <text evidence="2">The sequence shown here is derived from an EMBL/GenBank/DDBJ whole genome shotgun (WGS) entry which is preliminary data.</text>
</comment>
<dbReference type="InterPro" id="IPR011335">
    <property type="entry name" value="Restrct_endonuc-II-like"/>
</dbReference>
<dbReference type="Proteomes" id="UP000656804">
    <property type="component" value="Unassembled WGS sequence"/>
</dbReference>
<dbReference type="Gene3D" id="3.40.960.10">
    <property type="entry name" value="VSR Endonuclease"/>
    <property type="match status" value="1"/>
</dbReference>
<evidence type="ECO:0000313" key="3">
    <source>
        <dbReference type="Proteomes" id="UP000656804"/>
    </source>
</evidence>
<dbReference type="EMBL" id="JADIVZ010000003">
    <property type="protein sequence ID" value="MBF4161747.1"/>
    <property type="molecule type" value="Genomic_DNA"/>
</dbReference>
<evidence type="ECO:0000256" key="1">
    <source>
        <dbReference type="SAM" id="MobiDB-lite"/>
    </source>
</evidence>
<dbReference type="AlphaFoldDB" id="A0A930V109"/>
<protein>
    <recommendedName>
        <fullName evidence="4">DUF559 domain-containing protein</fullName>
    </recommendedName>
</protein>
<dbReference type="SUPFAM" id="SSF52980">
    <property type="entry name" value="Restriction endonuclease-like"/>
    <property type="match status" value="1"/>
</dbReference>